<proteinExistence type="predicted"/>
<evidence type="ECO:0000313" key="2">
    <source>
        <dbReference type="EMBL" id="KUK80918.1"/>
    </source>
</evidence>
<protein>
    <submittedName>
        <fullName evidence="2">Uncharacterized protein</fullName>
    </submittedName>
</protein>
<gene>
    <name evidence="2" type="ORF">XD94_0700</name>
</gene>
<feature type="non-terminal residue" evidence="2">
    <location>
        <position position="1"/>
    </location>
</feature>
<dbReference type="Proteomes" id="UP000054092">
    <property type="component" value="Unassembled WGS sequence"/>
</dbReference>
<evidence type="ECO:0000256" key="1">
    <source>
        <dbReference type="SAM" id="Phobius"/>
    </source>
</evidence>
<dbReference type="EMBL" id="LGGP01000097">
    <property type="protein sequence ID" value="KUK80918.1"/>
    <property type="molecule type" value="Genomic_DNA"/>
</dbReference>
<comment type="caution">
    <text evidence="2">The sequence shown here is derived from an EMBL/GenBank/DDBJ whole genome shotgun (WGS) entry which is preliminary data.</text>
</comment>
<organism evidence="2 3">
    <name type="scientific">Mesotoga prima</name>
    <dbReference type="NCBI Taxonomy" id="1184387"/>
    <lineage>
        <taxon>Bacteria</taxon>
        <taxon>Thermotogati</taxon>
        <taxon>Thermotogota</taxon>
        <taxon>Thermotogae</taxon>
        <taxon>Kosmotogales</taxon>
        <taxon>Kosmotogaceae</taxon>
        <taxon>Mesotoga</taxon>
    </lineage>
</organism>
<sequence>LIAGVDASYQKALIIGGIVILTYPKLTMLDYDYAVSSALKELRRRVIFELALVTVVPLTAVVVLGLFLLEYFSRKRKSSQERKAMKEDGGNDEN</sequence>
<name>A0A101HQ09_9BACT</name>
<keyword evidence="1" id="KW-1133">Transmembrane helix</keyword>
<reference evidence="3" key="1">
    <citation type="journal article" date="2015" name="MBio">
        <title>Genome-Resolved Metagenomic Analysis Reveals Roles for Candidate Phyla and Other Microbial Community Members in Biogeochemical Transformations in Oil Reservoirs.</title>
        <authorList>
            <person name="Hu P."/>
            <person name="Tom L."/>
            <person name="Singh A."/>
            <person name="Thomas B.C."/>
            <person name="Baker B.J."/>
            <person name="Piceno Y.M."/>
            <person name="Andersen G.L."/>
            <person name="Banfield J.F."/>
        </authorList>
    </citation>
    <scope>NUCLEOTIDE SEQUENCE [LARGE SCALE GENOMIC DNA]</scope>
</reference>
<keyword evidence="1" id="KW-0472">Membrane</keyword>
<dbReference type="PATRIC" id="fig|1184387.3.peg.1082"/>
<dbReference type="AlphaFoldDB" id="A0A101HQ09"/>
<keyword evidence="1" id="KW-0812">Transmembrane</keyword>
<feature type="transmembrane region" description="Helical" evidence="1">
    <location>
        <begin position="12"/>
        <end position="31"/>
    </location>
</feature>
<feature type="transmembrane region" description="Helical" evidence="1">
    <location>
        <begin position="51"/>
        <end position="72"/>
    </location>
</feature>
<accession>A0A101HQ09</accession>
<evidence type="ECO:0000313" key="3">
    <source>
        <dbReference type="Proteomes" id="UP000054092"/>
    </source>
</evidence>